<protein>
    <recommendedName>
        <fullName evidence="3">Type II toxin-antitoxin system RelE/ParE family toxin</fullName>
    </recommendedName>
</protein>
<proteinExistence type="predicted"/>
<evidence type="ECO:0008006" key="3">
    <source>
        <dbReference type="Google" id="ProtNLM"/>
    </source>
</evidence>
<gene>
    <name evidence="1" type="ORF">PU648_59510</name>
</gene>
<dbReference type="EMBL" id="JARAKF010000006">
    <property type="protein sequence ID" value="MDU9002001.1"/>
    <property type="molecule type" value="Genomic_DNA"/>
</dbReference>
<evidence type="ECO:0000313" key="1">
    <source>
        <dbReference type="EMBL" id="MDU9002001.1"/>
    </source>
</evidence>
<dbReference type="Proteomes" id="UP001257627">
    <property type="component" value="Unassembled WGS sequence"/>
</dbReference>
<keyword evidence="2" id="KW-1185">Reference proteome</keyword>
<organism evidence="1 2">
    <name type="scientific">Streptomyces mirabilis</name>
    <dbReference type="NCBI Taxonomy" id="68239"/>
    <lineage>
        <taxon>Bacteria</taxon>
        <taxon>Bacillati</taxon>
        <taxon>Actinomycetota</taxon>
        <taxon>Actinomycetes</taxon>
        <taxon>Kitasatosporales</taxon>
        <taxon>Streptomycetaceae</taxon>
        <taxon>Streptomyces</taxon>
    </lineage>
</organism>
<dbReference type="RefSeq" id="WP_143614906.1">
    <property type="nucleotide sequence ID" value="NZ_CP107955.1"/>
</dbReference>
<accession>A0ABU3V755</accession>
<reference evidence="1 2" key="1">
    <citation type="submission" date="2023-02" db="EMBL/GenBank/DDBJ databases">
        <authorList>
            <person name="Maleckis M."/>
        </authorList>
    </citation>
    <scope>NUCLEOTIDE SEQUENCE [LARGE SCALE GENOMIC DNA]</scope>
    <source>
        <strain evidence="1 2">P8-A2</strain>
    </source>
</reference>
<sequence length="89" mass="9913">MAAGDDKPWTARLSPKALAVLDDLPEHARAMLRDVMDIAGRDPWSFPPFDSRDPEGEDVRSAAVGHLTAIYWINRPAGRLYVIDIVWLG</sequence>
<comment type="caution">
    <text evidence="1">The sequence shown here is derived from an EMBL/GenBank/DDBJ whole genome shotgun (WGS) entry which is preliminary data.</text>
</comment>
<evidence type="ECO:0000313" key="2">
    <source>
        <dbReference type="Proteomes" id="UP001257627"/>
    </source>
</evidence>
<name>A0ABU3V755_9ACTN</name>